<dbReference type="InterPro" id="IPR032710">
    <property type="entry name" value="NTF2-like_dom_sf"/>
</dbReference>
<dbReference type="RefSeq" id="WP_166224764.1">
    <property type="nucleotide sequence ID" value="NZ_CP049801.1"/>
</dbReference>
<dbReference type="EMBL" id="CP049801">
    <property type="protein sequence ID" value="QIO06531.1"/>
    <property type="molecule type" value="Genomic_DNA"/>
</dbReference>
<proteinExistence type="predicted"/>
<gene>
    <name evidence="1" type="ORF">G8E00_11495</name>
</gene>
<name>A0A6G8RXE0_9GAMM</name>
<dbReference type="SUPFAM" id="SSF54427">
    <property type="entry name" value="NTF2-like"/>
    <property type="match status" value="1"/>
</dbReference>
<sequence>MDIIQCLSPDACLEDEGHFYQGHQEIRNWFTSAMQKYQFQAEPLKIIENQSQHISILTRVSGHFPNSPIQITYQFKLNQNLITHVIIS</sequence>
<keyword evidence="2" id="KW-1185">Reference proteome</keyword>
<dbReference type="Gene3D" id="3.10.450.50">
    <property type="match status" value="1"/>
</dbReference>
<dbReference type="KEGG" id="asha:G8E00_11495"/>
<organism evidence="1 2">
    <name type="scientific">Acinetobacter shaoyimingii</name>
    <dbReference type="NCBI Taxonomy" id="2715164"/>
    <lineage>
        <taxon>Bacteria</taxon>
        <taxon>Pseudomonadati</taxon>
        <taxon>Pseudomonadota</taxon>
        <taxon>Gammaproteobacteria</taxon>
        <taxon>Moraxellales</taxon>
        <taxon>Moraxellaceae</taxon>
        <taxon>Acinetobacter</taxon>
    </lineage>
</organism>
<dbReference type="Proteomes" id="UP000502297">
    <property type="component" value="Chromosome"/>
</dbReference>
<evidence type="ECO:0000313" key="2">
    <source>
        <dbReference type="Proteomes" id="UP000502297"/>
    </source>
</evidence>
<reference evidence="1 2" key="1">
    <citation type="submission" date="2020-03" db="EMBL/GenBank/DDBJ databases">
        <authorList>
            <person name="Zhu W."/>
        </authorList>
    </citation>
    <scope>NUCLEOTIDE SEQUENCE [LARGE SCALE GENOMIC DNA]</scope>
    <source>
        <strain evidence="1 2">323-1</strain>
    </source>
</reference>
<protein>
    <submittedName>
        <fullName evidence="1">Nuclear transport factor 2 family protein</fullName>
    </submittedName>
</protein>
<accession>A0A6G8RXE0</accession>
<evidence type="ECO:0000313" key="1">
    <source>
        <dbReference type="EMBL" id="QIO06531.1"/>
    </source>
</evidence>
<dbReference type="AlphaFoldDB" id="A0A6G8RXE0"/>